<dbReference type="Pfam" id="PF01301">
    <property type="entry name" value="Glyco_hydro_35"/>
    <property type="match status" value="1"/>
</dbReference>
<sequence>MKLYGQIALWVYTLLSLTLLASCLPHDPSNEKSRGQPSFIIDYQNDCFLKDGKPFRYISGGLHYFRIPSFYWKDRIQKAKALGLNTIQTYIPWNFHNPEPGVYKFNGEQDLLKFIDVVQEEGMLLILRPGPYVDAEWEYGGFPWFLKNEQTMEMRTSDPTYMRYVQGWFDMLFPRLAMKLYKNGGPIIAFQVENEYGNYYACDKEYLSLLKSIYVKYFGEDTVLFTTDGYTDNYMSCGTTPEIFATIDFGTEITPEEAFAQQRKYQTKGPLVNSEYYTGWLDYWGSPHQRRGADVIAKHLKDILTTNASLNLYMLHGGTNFGFMNGVDIGSKGSRLISPTSYDYDAPLSEAGDTTWKYFKMREVLKQFNANPLPAVPANTSKLVQGALRVPPLKTFVDFKGYLVYWGLNVIESDSPKPMSELGLGYGFVCYTPQIPPKYQNKTVTLVFKEMSDEAIFVVDNVYKFSIGEAVKNYELKIELGVELDILVVNQGRAAYAPKGYHYLQECKGICGDVRFKDSNETLKGWKQYNINDTTIWEENHPNFPAENHIGKTTKGSDLMDRFFEDSENRKEDQFKIQPILPIENNLDRYPSQIKSTQKEYQFVWESFFALQNTTDTYLRMKGFNKGQVYLNMYNLGRFWQEKGPQKTLFVPKNYLQAGLNVLLVIALDDYPTLQLNPPQYPEFEFVVQPDLG</sequence>
<evidence type="ECO:0000259" key="11">
    <source>
        <dbReference type="Pfam" id="PF21317"/>
    </source>
</evidence>
<evidence type="ECO:0000256" key="8">
    <source>
        <dbReference type="RuleBase" id="RU003679"/>
    </source>
</evidence>
<dbReference type="InterPro" id="IPR001944">
    <property type="entry name" value="Glycoside_Hdrlase_35"/>
</dbReference>
<dbReference type="Pfam" id="PF21317">
    <property type="entry name" value="BetaGal_ABD_1"/>
    <property type="match status" value="1"/>
</dbReference>
<dbReference type="SUPFAM" id="SSF51445">
    <property type="entry name" value="(Trans)glycosidases"/>
    <property type="match status" value="1"/>
</dbReference>
<keyword evidence="14" id="KW-1185">Reference proteome</keyword>
<dbReference type="InterPro" id="IPR017853">
    <property type="entry name" value="GH"/>
</dbReference>
<dbReference type="PIRSF" id="PIRSF006336">
    <property type="entry name" value="B-gal"/>
    <property type="match status" value="1"/>
</dbReference>
<dbReference type="GO" id="GO:0005975">
    <property type="term" value="P:carbohydrate metabolic process"/>
    <property type="evidence" value="ECO:0007669"/>
    <property type="project" value="InterPro"/>
</dbReference>
<comment type="similarity">
    <text evidence="1 8">Belongs to the glycosyl hydrolase 35 family.</text>
</comment>
<feature type="domain" description="Glycoside hydrolase 35 catalytic" evidence="10">
    <location>
        <begin position="48"/>
        <end position="367"/>
    </location>
</feature>
<dbReference type="InterPro" id="IPR026283">
    <property type="entry name" value="B-gal_1-like"/>
</dbReference>
<name>A0A7M5WU32_9CNID</name>
<dbReference type="Proteomes" id="UP000594262">
    <property type="component" value="Unplaced"/>
</dbReference>
<evidence type="ECO:0000256" key="9">
    <source>
        <dbReference type="SAM" id="SignalP"/>
    </source>
</evidence>
<keyword evidence="5 7" id="KW-0326">Glycosidase</keyword>
<comment type="catalytic activity">
    <reaction evidence="7">
        <text>Hydrolysis of terminal non-reducing beta-D-galactose residues in beta-D-galactosides.</text>
        <dbReference type="EC" id="3.2.1.23"/>
    </reaction>
</comment>
<dbReference type="InterPro" id="IPR008979">
    <property type="entry name" value="Galactose-bd-like_sf"/>
</dbReference>
<evidence type="ECO:0000256" key="6">
    <source>
        <dbReference type="PIRSR" id="PIRSR006336-1"/>
    </source>
</evidence>
<proteinExistence type="inferred from homology"/>
<dbReference type="Pfam" id="PF21467">
    <property type="entry name" value="BetaGal_gal-bd"/>
    <property type="match status" value="1"/>
</dbReference>
<dbReference type="InterPro" id="IPR048913">
    <property type="entry name" value="BetaGal_gal-bd"/>
</dbReference>
<dbReference type="PROSITE" id="PS51257">
    <property type="entry name" value="PROKAR_LIPOPROTEIN"/>
    <property type="match status" value="1"/>
</dbReference>
<dbReference type="AlphaFoldDB" id="A0A7M5WU32"/>
<dbReference type="SUPFAM" id="SSF49785">
    <property type="entry name" value="Galactose-binding domain-like"/>
    <property type="match status" value="1"/>
</dbReference>
<evidence type="ECO:0000256" key="4">
    <source>
        <dbReference type="ARBA" id="ARBA00023180"/>
    </source>
</evidence>
<dbReference type="OrthoDB" id="1657402at2759"/>
<reference evidence="13" key="1">
    <citation type="submission" date="2021-01" db="UniProtKB">
        <authorList>
            <consortium name="EnsemblMetazoa"/>
        </authorList>
    </citation>
    <scope>IDENTIFICATION</scope>
</reference>
<feature type="signal peptide" evidence="9">
    <location>
        <begin position="1"/>
        <end position="23"/>
    </location>
</feature>
<feature type="chain" id="PRO_5029485604" description="Beta-galactosidase" evidence="9">
    <location>
        <begin position="24"/>
        <end position="693"/>
    </location>
</feature>
<dbReference type="EnsemblMetazoa" id="CLYHEMT013074.1">
    <property type="protein sequence ID" value="CLYHEMP013074.1"/>
    <property type="gene ID" value="CLYHEMG013074"/>
</dbReference>
<evidence type="ECO:0000256" key="7">
    <source>
        <dbReference type="RuleBase" id="RU000675"/>
    </source>
</evidence>
<keyword evidence="2 9" id="KW-0732">Signal</keyword>
<dbReference type="PRINTS" id="PR00742">
    <property type="entry name" value="GLHYDRLASE35"/>
</dbReference>
<evidence type="ECO:0000313" key="14">
    <source>
        <dbReference type="Proteomes" id="UP000594262"/>
    </source>
</evidence>
<dbReference type="FunFam" id="3.20.20.80:FF:000017">
    <property type="entry name" value="Beta-galactosidase"/>
    <property type="match status" value="1"/>
</dbReference>
<dbReference type="PANTHER" id="PTHR23421">
    <property type="entry name" value="BETA-GALACTOSIDASE RELATED"/>
    <property type="match status" value="1"/>
</dbReference>
<dbReference type="InterPro" id="IPR048912">
    <property type="entry name" value="BetaGal1-like_ABD1"/>
</dbReference>
<dbReference type="EC" id="3.2.1.23" evidence="7"/>
<feature type="domain" description="Beta-galactosidase galactose-binding" evidence="12">
    <location>
        <begin position="610"/>
        <end position="661"/>
    </location>
</feature>
<feature type="active site" description="Proton donor" evidence="6">
    <location>
        <position position="195"/>
    </location>
</feature>
<evidence type="ECO:0000256" key="2">
    <source>
        <dbReference type="ARBA" id="ARBA00022729"/>
    </source>
</evidence>
<dbReference type="Gene3D" id="3.20.20.80">
    <property type="entry name" value="Glycosidases"/>
    <property type="match status" value="1"/>
</dbReference>
<organism evidence="13 14">
    <name type="scientific">Clytia hemisphaerica</name>
    <dbReference type="NCBI Taxonomy" id="252671"/>
    <lineage>
        <taxon>Eukaryota</taxon>
        <taxon>Metazoa</taxon>
        <taxon>Cnidaria</taxon>
        <taxon>Hydrozoa</taxon>
        <taxon>Hydroidolina</taxon>
        <taxon>Leptothecata</taxon>
        <taxon>Obeliida</taxon>
        <taxon>Clytiidae</taxon>
        <taxon>Clytia</taxon>
    </lineage>
</organism>
<feature type="active site" description="Nucleophile" evidence="6">
    <location>
        <position position="275"/>
    </location>
</feature>
<feature type="domain" description="Beta-galactosidase 1-like first all-beta" evidence="11">
    <location>
        <begin position="416"/>
        <end position="531"/>
    </location>
</feature>
<evidence type="ECO:0000256" key="3">
    <source>
        <dbReference type="ARBA" id="ARBA00022801"/>
    </source>
</evidence>
<accession>A0A7M5WU32</accession>
<keyword evidence="3 7" id="KW-0378">Hydrolase</keyword>
<evidence type="ECO:0000259" key="10">
    <source>
        <dbReference type="Pfam" id="PF01301"/>
    </source>
</evidence>
<dbReference type="GO" id="GO:0004565">
    <property type="term" value="F:beta-galactosidase activity"/>
    <property type="evidence" value="ECO:0007669"/>
    <property type="project" value="UniProtKB-EC"/>
</dbReference>
<dbReference type="PROSITE" id="PS01182">
    <property type="entry name" value="GLYCOSYL_HYDROL_F35"/>
    <property type="match status" value="1"/>
</dbReference>
<evidence type="ECO:0000259" key="12">
    <source>
        <dbReference type="Pfam" id="PF21467"/>
    </source>
</evidence>
<evidence type="ECO:0000256" key="5">
    <source>
        <dbReference type="ARBA" id="ARBA00023295"/>
    </source>
</evidence>
<evidence type="ECO:0000256" key="1">
    <source>
        <dbReference type="ARBA" id="ARBA00009809"/>
    </source>
</evidence>
<protein>
    <recommendedName>
        <fullName evidence="7">Beta-galactosidase</fullName>
        <ecNumber evidence="7">3.2.1.23</ecNumber>
    </recommendedName>
</protein>
<evidence type="ECO:0000313" key="13">
    <source>
        <dbReference type="EnsemblMetazoa" id="CLYHEMP013074.1"/>
    </source>
</evidence>
<dbReference type="InterPro" id="IPR019801">
    <property type="entry name" value="Glyco_hydro_35_CS"/>
</dbReference>
<keyword evidence="4" id="KW-0325">Glycoprotein</keyword>
<dbReference type="Gene3D" id="2.60.120.260">
    <property type="entry name" value="Galactose-binding domain-like"/>
    <property type="match status" value="3"/>
</dbReference>
<dbReference type="InterPro" id="IPR031330">
    <property type="entry name" value="Gly_Hdrlase_35_cat"/>
</dbReference>